<keyword evidence="21" id="KW-0511">Multifunctional enzyme</keyword>
<dbReference type="PANTHER" id="PTHR32282">
    <property type="entry name" value="BINDING PROTEIN TRANSPEPTIDASE, PUTATIVE-RELATED"/>
    <property type="match status" value="1"/>
</dbReference>
<keyword evidence="18 27" id="KW-1133">Transmembrane helix</keyword>
<keyword evidence="9" id="KW-0121">Carboxypeptidase</keyword>
<sequence length="231" mass="26838">MRNIFIFIVVLIICFISINYYVYEKINESYSTEQDLMKKISSNIPDYIKIDNMPQNLLDAVVAVEDKRFYMHFGFDIIGIGRAFISNLKEGEIIQGGSTITQQLAKNLFLSNEKTYKRKLKELFIAVKIENLYTKEEILEMYLNEIYYGAGANGIQEASQTYFNKNVEELTSAQCTMLAGIIQAPSFYNPKKHPERAKKRQELVINLMAKNGYINKEAERNIKWQMVFMSQ</sequence>
<evidence type="ECO:0000256" key="18">
    <source>
        <dbReference type="ARBA" id="ARBA00022989"/>
    </source>
</evidence>
<keyword evidence="19 27" id="KW-0472">Membrane</keyword>
<dbReference type="GO" id="GO:0005886">
    <property type="term" value="C:plasma membrane"/>
    <property type="evidence" value="ECO:0007669"/>
    <property type="project" value="UniProtKB-SubCell"/>
</dbReference>
<keyword evidence="20" id="KW-0046">Antibiotic resistance</keyword>
<evidence type="ECO:0000256" key="2">
    <source>
        <dbReference type="ARBA" id="ARBA00004401"/>
    </source>
</evidence>
<evidence type="ECO:0000256" key="12">
    <source>
        <dbReference type="ARBA" id="ARBA00022679"/>
    </source>
</evidence>
<evidence type="ECO:0000256" key="23">
    <source>
        <dbReference type="ARBA" id="ARBA00034000"/>
    </source>
</evidence>
<keyword evidence="13 27" id="KW-0812">Transmembrane</keyword>
<dbReference type="Pfam" id="PF00912">
    <property type="entry name" value="Transgly"/>
    <property type="match status" value="1"/>
</dbReference>
<keyword evidence="10" id="KW-0645">Protease</keyword>
<evidence type="ECO:0000256" key="10">
    <source>
        <dbReference type="ARBA" id="ARBA00022670"/>
    </source>
</evidence>
<comment type="catalytic activity">
    <reaction evidence="23">
        <text>Preferential cleavage: (Ac)2-L-Lys-D-Ala-|-D-Ala. Also transpeptidation of peptidyl-alanyl moieties that are N-acyl substituents of D-alanine.</text>
        <dbReference type="EC" id="3.4.16.4"/>
    </reaction>
</comment>
<comment type="pathway">
    <text evidence="3">Cell wall biogenesis; peptidoglycan biosynthesis.</text>
</comment>
<dbReference type="PANTHER" id="PTHR32282:SF11">
    <property type="entry name" value="PENICILLIN-BINDING PROTEIN 1B"/>
    <property type="match status" value="1"/>
</dbReference>
<dbReference type="InterPro" id="IPR050396">
    <property type="entry name" value="Glycosyltr_51/Transpeptidase"/>
</dbReference>
<dbReference type="GO" id="GO:0006508">
    <property type="term" value="P:proteolysis"/>
    <property type="evidence" value="ECO:0007669"/>
    <property type="project" value="UniProtKB-KW"/>
</dbReference>
<evidence type="ECO:0000256" key="7">
    <source>
        <dbReference type="ARBA" id="ARBA00018638"/>
    </source>
</evidence>
<evidence type="ECO:0000256" key="3">
    <source>
        <dbReference type="ARBA" id="ARBA00004752"/>
    </source>
</evidence>
<dbReference type="FunFam" id="1.10.3810.10:FF:000001">
    <property type="entry name" value="Penicillin-binding protein 1A"/>
    <property type="match status" value="1"/>
</dbReference>
<accession>A0A1T5ME17</accession>
<dbReference type="InterPro" id="IPR036950">
    <property type="entry name" value="PBP_transglycosylase"/>
</dbReference>
<evidence type="ECO:0000256" key="14">
    <source>
        <dbReference type="ARBA" id="ARBA00022801"/>
    </source>
</evidence>
<gene>
    <name evidence="29" type="ORF">SAMN02194393_04552</name>
</gene>
<dbReference type="GO" id="GO:0009002">
    <property type="term" value="F:serine-type D-Ala-D-Ala carboxypeptidase activity"/>
    <property type="evidence" value="ECO:0007669"/>
    <property type="project" value="UniProtKB-EC"/>
</dbReference>
<dbReference type="RefSeq" id="WP_170917547.1">
    <property type="nucleotide sequence ID" value="NZ_FUZT01000014.1"/>
</dbReference>
<dbReference type="UniPathway" id="UPA00219"/>
<keyword evidence="8" id="KW-1003">Cell membrane</keyword>
<dbReference type="EMBL" id="FUZT01000014">
    <property type="protein sequence ID" value="SKC86462.1"/>
    <property type="molecule type" value="Genomic_DNA"/>
</dbReference>
<evidence type="ECO:0000256" key="13">
    <source>
        <dbReference type="ARBA" id="ARBA00022692"/>
    </source>
</evidence>
<protein>
    <recommendedName>
        <fullName evidence="7">Penicillin-binding protein 1A</fullName>
        <ecNumber evidence="24">2.4.99.28</ecNumber>
        <ecNumber evidence="6">3.4.16.4</ecNumber>
    </recommendedName>
</protein>
<dbReference type="EC" id="2.4.99.28" evidence="24"/>
<keyword evidence="17" id="KW-0573">Peptidoglycan synthesis</keyword>
<evidence type="ECO:0000256" key="5">
    <source>
        <dbReference type="ARBA" id="ARBA00007739"/>
    </source>
</evidence>
<keyword evidence="22" id="KW-0961">Cell wall biogenesis/degradation</keyword>
<keyword evidence="11" id="KW-0328">Glycosyltransferase</keyword>
<dbReference type="GO" id="GO:0009252">
    <property type="term" value="P:peptidoglycan biosynthetic process"/>
    <property type="evidence" value="ECO:0007669"/>
    <property type="project" value="UniProtKB-UniPathway"/>
</dbReference>
<dbReference type="Proteomes" id="UP000190285">
    <property type="component" value="Unassembled WGS sequence"/>
</dbReference>
<dbReference type="GO" id="GO:0008360">
    <property type="term" value="P:regulation of cell shape"/>
    <property type="evidence" value="ECO:0007669"/>
    <property type="project" value="UniProtKB-KW"/>
</dbReference>
<comment type="pathway">
    <text evidence="26">Glycan biosynthesis.</text>
</comment>
<keyword evidence="12" id="KW-0808">Transferase</keyword>
<keyword evidence="16" id="KW-0735">Signal-anchor</keyword>
<evidence type="ECO:0000256" key="4">
    <source>
        <dbReference type="ARBA" id="ARBA00007090"/>
    </source>
</evidence>
<evidence type="ECO:0000256" key="25">
    <source>
        <dbReference type="ARBA" id="ARBA00049902"/>
    </source>
</evidence>
<evidence type="ECO:0000256" key="24">
    <source>
        <dbReference type="ARBA" id="ARBA00044770"/>
    </source>
</evidence>
<comment type="similarity">
    <text evidence="5">In the N-terminal section; belongs to the glycosyltransferase 51 family.</text>
</comment>
<name>A0A1T5ME17_9FIRM</name>
<dbReference type="STRING" id="36842.SAMN02194393_04552"/>
<evidence type="ECO:0000256" key="19">
    <source>
        <dbReference type="ARBA" id="ARBA00023136"/>
    </source>
</evidence>
<dbReference type="Gene3D" id="1.10.3810.10">
    <property type="entry name" value="Biosynthetic peptidoglycan transglycosylase-like"/>
    <property type="match status" value="1"/>
</dbReference>
<dbReference type="GO" id="GO:0071555">
    <property type="term" value="P:cell wall organization"/>
    <property type="evidence" value="ECO:0007669"/>
    <property type="project" value="UniProtKB-KW"/>
</dbReference>
<evidence type="ECO:0000256" key="20">
    <source>
        <dbReference type="ARBA" id="ARBA00023251"/>
    </source>
</evidence>
<feature type="domain" description="Glycosyl transferase family 51" evidence="28">
    <location>
        <begin position="37"/>
        <end position="208"/>
    </location>
</feature>
<dbReference type="GO" id="GO:0046677">
    <property type="term" value="P:response to antibiotic"/>
    <property type="evidence" value="ECO:0007669"/>
    <property type="project" value="UniProtKB-KW"/>
</dbReference>
<keyword evidence="30" id="KW-1185">Reference proteome</keyword>
<dbReference type="EC" id="3.4.16.4" evidence="6"/>
<dbReference type="GO" id="GO:0008955">
    <property type="term" value="F:peptidoglycan glycosyltransferase activity"/>
    <property type="evidence" value="ECO:0007669"/>
    <property type="project" value="UniProtKB-EC"/>
</dbReference>
<organism evidence="29 30">
    <name type="scientific">Maledivibacter halophilus</name>
    <dbReference type="NCBI Taxonomy" id="36842"/>
    <lineage>
        <taxon>Bacteria</taxon>
        <taxon>Bacillati</taxon>
        <taxon>Bacillota</taxon>
        <taxon>Clostridia</taxon>
        <taxon>Peptostreptococcales</taxon>
        <taxon>Caminicellaceae</taxon>
        <taxon>Maledivibacter</taxon>
    </lineage>
</organism>
<evidence type="ECO:0000256" key="6">
    <source>
        <dbReference type="ARBA" id="ARBA00012448"/>
    </source>
</evidence>
<evidence type="ECO:0000256" key="9">
    <source>
        <dbReference type="ARBA" id="ARBA00022645"/>
    </source>
</evidence>
<comment type="catalytic activity">
    <reaction evidence="25">
        <text>[GlcNAc-(1-&gt;4)-Mur2Ac(oyl-L-Ala-gamma-D-Glu-L-Lys-D-Ala-D-Ala)](n)-di-trans,octa-cis-undecaprenyl diphosphate + beta-D-GlcNAc-(1-&gt;4)-Mur2Ac(oyl-L-Ala-gamma-D-Glu-L-Lys-D-Ala-D-Ala)-di-trans,octa-cis-undecaprenyl diphosphate = [GlcNAc-(1-&gt;4)-Mur2Ac(oyl-L-Ala-gamma-D-Glu-L-Lys-D-Ala-D-Ala)](n+1)-di-trans,octa-cis-undecaprenyl diphosphate + di-trans,octa-cis-undecaprenyl diphosphate + H(+)</text>
        <dbReference type="Rhea" id="RHEA:23708"/>
        <dbReference type="Rhea" id="RHEA-COMP:9602"/>
        <dbReference type="Rhea" id="RHEA-COMP:9603"/>
        <dbReference type="ChEBI" id="CHEBI:15378"/>
        <dbReference type="ChEBI" id="CHEBI:58405"/>
        <dbReference type="ChEBI" id="CHEBI:60033"/>
        <dbReference type="ChEBI" id="CHEBI:78435"/>
        <dbReference type="EC" id="2.4.99.28"/>
    </reaction>
</comment>
<comment type="similarity">
    <text evidence="4">In the C-terminal section; belongs to the transpeptidase family.</text>
</comment>
<evidence type="ECO:0000256" key="16">
    <source>
        <dbReference type="ARBA" id="ARBA00022968"/>
    </source>
</evidence>
<evidence type="ECO:0000259" key="28">
    <source>
        <dbReference type="Pfam" id="PF00912"/>
    </source>
</evidence>
<evidence type="ECO:0000313" key="29">
    <source>
        <dbReference type="EMBL" id="SKC86462.1"/>
    </source>
</evidence>
<evidence type="ECO:0000256" key="22">
    <source>
        <dbReference type="ARBA" id="ARBA00023316"/>
    </source>
</evidence>
<evidence type="ECO:0000256" key="1">
    <source>
        <dbReference type="ARBA" id="ARBA00002624"/>
    </source>
</evidence>
<feature type="transmembrane region" description="Helical" evidence="27">
    <location>
        <begin position="5"/>
        <end position="23"/>
    </location>
</feature>
<comment type="function">
    <text evidence="1">Cell wall formation. Synthesis of cross-linked peptidoglycan from the lipid intermediates. The enzyme has a penicillin-insensitive transglycosylase N-terminal domain (formation of linear glycan strands) and a penicillin-sensitive transpeptidase C-terminal domain (cross-linking of the peptide subunits).</text>
</comment>
<reference evidence="29 30" key="1">
    <citation type="submission" date="2017-02" db="EMBL/GenBank/DDBJ databases">
        <authorList>
            <person name="Peterson S.W."/>
        </authorList>
    </citation>
    <scope>NUCLEOTIDE SEQUENCE [LARGE SCALE GENOMIC DNA]</scope>
    <source>
        <strain evidence="29 30">M1</strain>
    </source>
</reference>
<comment type="subcellular location">
    <subcellularLocation>
        <location evidence="2">Cell membrane</location>
        <topology evidence="2">Single-pass type II membrane protein</topology>
    </subcellularLocation>
</comment>
<proteinExistence type="inferred from homology"/>
<evidence type="ECO:0000256" key="11">
    <source>
        <dbReference type="ARBA" id="ARBA00022676"/>
    </source>
</evidence>
<dbReference type="SUPFAM" id="SSF53955">
    <property type="entry name" value="Lysozyme-like"/>
    <property type="match status" value="1"/>
</dbReference>
<keyword evidence="14" id="KW-0378">Hydrolase</keyword>
<evidence type="ECO:0000256" key="8">
    <source>
        <dbReference type="ARBA" id="ARBA00022475"/>
    </source>
</evidence>
<dbReference type="InterPro" id="IPR001264">
    <property type="entry name" value="Glyco_trans_51"/>
</dbReference>
<evidence type="ECO:0000256" key="27">
    <source>
        <dbReference type="SAM" id="Phobius"/>
    </source>
</evidence>
<evidence type="ECO:0000256" key="15">
    <source>
        <dbReference type="ARBA" id="ARBA00022960"/>
    </source>
</evidence>
<dbReference type="GO" id="GO:0030288">
    <property type="term" value="C:outer membrane-bounded periplasmic space"/>
    <property type="evidence" value="ECO:0007669"/>
    <property type="project" value="TreeGrafter"/>
</dbReference>
<evidence type="ECO:0000313" key="30">
    <source>
        <dbReference type="Proteomes" id="UP000190285"/>
    </source>
</evidence>
<keyword evidence="15" id="KW-0133">Cell shape</keyword>
<evidence type="ECO:0000256" key="17">
    <source>
        <dbReference type="ARBA" id="ARBA00022984"/>
    </source>
</evidence>
<dbReference type="InterPro" id="IPR023346">
    <property type="entry name" value="Lysozyme-like_dom_sf"/>
</dbReference>
<evidence type="ECO:0000256" key="21">
    <source>
        <dbReference type="ARBA" id="ARBA00023268"/>
    </source>
</evidence>
<evidence type="ECO:0000256" key="26">
    <source>
        <dbReference type="ARBA" id="ARBA00060592"/>
    </source>
</evidence>
<dbReference type="AlphaFoldDB" id="A0A1T5ME17"/>